<name>A0A803QGN0_CANSA</name>
<dbReference type="AlphaFoldDB" id="A0A803QGN0"/>
<reference evidence="1" key="2">
    <citation type="submission" date="2021-03" db="UniProtKB">
        <authorList>
            <consortium name="EnsemblPlants"/>
        </authorList>
    </citation>
    <scope>IDENTIFICATION</scope>
</reference>
<protein>
    <submittedName>
        <fullName evidence="1">Uncharacterized protein</fullName>
    </submittedName>
</protein>
<reference evidence="1" key="1">
    <citation type="submission" date="2018-11" db="EMBL/GenBank/DDBJ databases">
        <authorList>
            <person name="Grassa J C."/>
        </authorList>
    </citation>
    <scope>NUCLEOTIDE SEQUENCE [LARGE SCALE GENOMIC DNA]</scope>
</reference>
<dbReference type="EMBL" id="UZAU01000734">
    <property type="status" value="NOT_ANNOTATED_CDS"/>
    <property type="molecule type" value="Genomic_DNA"/>
</dbReference>
<keyword evidence="2" id="KW-1185">Reference proteome</keyword>
<sequence>MHTHARMVVSMLTDAHTSTHACEPLSHSPPQQHCTRTRAHICMRAPIVPSYSLASLHVHTHSRSHSSELPSHCLPASHASLSHGRYHGSYRCSATARIDGSPRLERMVHHGSLGCSTTCLKAPRLTQMFSANRNAPWLVQQLMGSHNISWAHTISHGLAKWLMGLHTELSQLSSLSILGITLLIYVRIG</sequence>
<dbReference type="Gramene" id="evm.model.09.562">
    <property type="protein sequence ID" value="cds.evm.model.09.562"/>
    <property type="gene ID" value="evm.TU.09.562"/>
</dbReference>
<evidence type="ECO:0000313" key="2">
    <source>
        <dbReference type="Proteomes" id="UP000596661"/>
    </source>
</evidence>
<proteinExistence type="predicted"/>
<organism evidence="1 2">
    <name type="scientific">Cannabis sativa</name>
    <name type="common">Hemp</name>
    <name type="synonym">Marijuana</name>
    <dbReference type="NCBI Taxonomy" id="3483"/>
    <lineage>
        <taxon>Eukaryota</taxon>
        <taxon>Viridiplantae</taxon>
        <taxon>Streptophyta</taxon>
        <taxon>Embryophyta</taxon>
        <taxon>Tracheophyta</taxon>
        <taxon>Spermatophyta</taxon>
        <taxon>Magnoliopsida</taxon>
        <taxon>eudicotyledons</taxon>
        <taxon>Gunneridae</taxon>
        <taxon>Pentapetalae</taxon>
        <taxon>rosids</taxon>
        <taxon>fabids</taxon>
        <taxon>Rosales</taxon>
        <taxon>Cannabaceae</taxon>
        <taxon>Cannabis</taxon>
    </lineage>
</organism>
<evidence type="ECO:0000313" key="1">
    <source>
        <dbReference type="EnsemblPlants" id="cds.evm.model.09.562"/>
    </source>
</evidence>
<dbReference type="Proteomes" id="UP000596661">
    <property type="component" value="Chromosome 9"/>
</dbReference>
<accession>A0A803QGN0</accession>
<dbReference type="EnsemblPlants" id="evm.model.09.562">
    <property type="protein sequence ID" value="cds.evm.model.09.562"/>
    <property type="gene ID" value="evm.TU.09.562"/>
</dbReference>